<protein>
    <recommendedName>
        <fullName evidence="4">Swi5-dependent recombination DNA repair protein 1</fullName>
    </recommendedName>
</protein>
<feature type="compositionally biased region" description="Polar residues" evidence="1">
    <location>
        <begin position="51"/>
        <end position="63"/>
    </location>
</feature>
<dbReference type="STRING" id="242507.G4N756"/>
<dbReference type="OrthoDB" id="27934at2759"/>
<name>G4N756_PYRO7</name>
<dbReference type="RefSeq" id="XP_003716288.1">
    <property type="nucleotide sequence ID" value="XM_003716240.1"/>
</dbReference>
<dbReference type="Proteomes" id="UP000009058">
    <property type="component" value="Chromosome 4"/>
</dbReference>
<sequence length="270" mass="29006">MNTPAAKRRRIEATKTLRKPFRSPLISRRGGDKDEAKTGSEKEGEEGQSSADNRTNTTATPSPLRTKVPRRAVDTRTPFKSPSVAVASSSSSFSAASGLEGKNPRPNPDPTPDGTRKAGPSSQVAAGAVVRPSDEQLKRANGDAAGAAADGDNELRHLIVKWKAASRLAAEMVFDIAKQRVDSAGGPKAWRQQQKSWDDPASGTRGSDDEEGRELGGENHYDHDGSSCDNNGRVSDDEHEPAFTIGTMLKTMNIDPTLLGYDEHEDAWID</sequence>
<evidence type="ECO:0008006" key="4">
    <source>
        <dbReference type="Google" id="ProtNLM"/>
    </source>
</evidence>
<dbReference type="EMBL" id="CM001234">
    <property type="protein sequence ID" value="EHA49969.1"/>
    <property type="molecule type" value="Genomic_DNA"/>
</dbReference>
<reference key="2">
    <citation type="submission" date="2011-05" db="EMBL/GenBank/DDBJ databases">
        <title>The Genome Sequence of Magnaporthe oryzae 70-15.</title>
        <authorList>
            <consortium name="The Broad Institute Genome Sequencing Platform"/>
            <person name="Ma L.-J."/>
            <person name="Dead R."/>
            <person name="Young S.K."/>
            <person name="Zeng Q."/>
            <person name="Gargeya S."/>
            <person name="Fitzgerald M."/>
            <person name="Haas B."/>
            <person name="Abouelleil A."/>
            <person name="Alvarado L."/>
            <person name="Arachchi H.M."/>
            <person name="Berlin A."/>
            <person name="Brown A."/>
            <person name="Chapman S.B."/>
            <person name="Chen Z."/>
            <person name="Dunbar C."/>
            <person name="Freedman E."/>
            <person name="Gearin G."/>
            <person name="Gellesch M."/>
            <person name="Goldberg J."/>
            <person name="Griggs A."/>
            <person name="Gujja S."/>
            <person name="Heiman D."/>
            <person name="Howarth C."/>
            <person name="Larson L."/>
            <person name="Lui A."/>
            <person name="MacDonald P.J.P."/>
            <person name="Mehta T."/>
            <person name="Montmayeur A."/>
            <person name="Murphy C."/>
            <person name="Neiman D."/>
            <person name="Pearson M."/>
            <person name="Priest M."/>
            <person name="Roberts A."/>
            <person name="Saif S."/>
            <person name="Shea T."/>
            <person name="Shenoy N."/>
            <person name="Sisk P."/>
            <person name="Stolte C."/>
            <person name="Sykes S."/>
            <person name="Yandava C."/>
            <person name="Wortman J."/>
            <person name="Nusbaum C."/>
            <person name="Birren B."/>
        </authorList>
    </citation>
    <scope>NUCLEOTIDE SEQUENCE</scope>
    <source>
        <strain>70-15</strain>
    </source>
</reference>
<keyword evidence="3" id="KW-1185">Reference proteome</keyword>
<dbReference type="PANTHER" id="PTHR28527">
    <property type="entry name" value="MATING-TYPE SWITCHING PROTEIN SWI2-RELATED"/>
    <property type="match status" value="1"/>
</dbReference>
<dbReference type="Gene3D" id="6.10.140.1020">
    <property type="match status" value="1"/>
</dbReference>
<evidence type="ECO:0000256" key="1">
    <source>
        <dbReference type="SAM" id="MobiDB-lite"/>
    </source>
</evidence>
<reference evidence="2 3" key="1">
    <citation type="journal article" date="2005" name="Nature">
        <title>The genome sequence of the rice blast fungus Magnaporthe grisea.</title>
        <authorList>
            <person name="Dean R.A."/>
            <person name="Talbot N.J."/>
            <person name="Ebbole D.J."/>
            <person name="Farman M.L."/>
            <person name="Mitchell T.K."/>
            <person name="Orbach M.J."/>
            <person name="Thon M."/>
            <person name="Kulkarni R."/>
            <person name="Xu J.R."/>
            <person name="Pan H."/>
            <person name="Read N.D."/>
            <person name="Lee Y.H."/>
            <person name="Carbone I."/>
            <person name="Brown D."/>
            <person name="Oh Y.Y."/>
            <person name="Donofrio N."/>
            <person name="Jeong J.S."/>
            <person name="Soanes D.M."/>
            <person name="Djonovic S."/>
            <person name="Kolomiets E."/>
            <person name="Rehmeyer C."/>
            <person name="Li W."/>
            <person name="Harding M."/>
            <person name="Kim S."/>
            <person name="Lebrun M.H."/>
            <person name="Bohnert H."/>
            <person name="Coughlan S."/>
            <person name="Butler J."/>
            <person name="Calvo S."/>
            <person name="Ma L.J."/>
            <person name="Nicol R."/>
            <person name="Purcell S."/>
            <person name="Nusbaum C."/>
            <person name="Galagan J.E."/>
            <person name="Birren B.W."/>
        </authorList>
    </citation>
    <scope>NUCLEOTIDE SEQUENCE [LARGE SCALE GENOMIC DNA]</scope>
    <source>
        <strain evidence="3">70-15 / ATCC MYA-4617 / FGSC 8958</strain>
    </source>
</reference>
<evidence type="ECO:0000313" key="2">
    <source>
        <dbReference type="EMBL" id="EHA49969.1"/>
    </source>
</evidence>
<organism evidence="2 3">
    <name type="scientific">Pyricularia oryzae (strain 70-15 / ATCC MYA-4617 / FGSC 8958)</name>
    <name type="common">Rice blast fungus</name>
    <name type="synonym">Magnaporthe oryzae</name>
    <dbReference type="NCBI Taxonomy" id="242507"/>
    <lineage>
        <taxon>Eukaryota</taxon>
        <taxon>Fungi</taxon>
        <taxon>Dikarya</taxon>
        <taxon>Ascomycota</taxon>
        <taxon>Pezizomycotina</taxon>
        <taxon>Sordariomycetes</taxon>
        <taxon>Sordariomycetidae</taxon>
        <taxon>Magnaporthales</taxon>
        <taxon>Pyriculariaceae</taxon>
        <taxon>Pyricularia</taxon>
    </lineage>
</organism>
<feature type="region of interest" description="Disordered" evidence="1">
    <location>
        <begin position="182"/>
        <end position="242"/>
    </location>
</feature>
<dbReference type="GO" id="GO:0006310">
    <property type="term" value="P:DNA recombination"/>
    <property type="evidence" value="ECO:0007669"/>
    <property type="project" value="TreeGrafter"/>
</dbReference>
<dbReference type="VEuPathDB" id="FungiDB:MGG_13509"/>
<dbReference type="SMR" id="G4N756"/>
<feature type="compositionally biased region" description="Basic and acidic residues" evidence="1">
    <location>
        <begin position="132"/>
        <end position="141"/>
    </location>
</feature>
<dbReference type="PANTHER" id="PTHR28527:SF1">
    <property type="entry name" value="SWI5-DEPENDENT RECOMBINATION DNA REPAIR PROTEIN 1"/>
    <property type="match status" value="1"/>
</dbReference>
<feature type="region of interest" description="Disordered" evidence="1">
    <location>
        <begin position="1"/>
        <end position="154"/>
    </location>
</feature>
<proteinExistence type="predicted"/>
<gene>
    <name evidence="2" type="ORF">MGG_13509</name>
</gene>
<dbReference type="OMA" id="FTMAMML"/>
<dbReference type="HOGENOM" id="CLU_045012_0_0_1"/>
<dbReference type="eggNOG" id="ENOG502SAMI">
    <property type="taxonomic scope" value="Eukaryota"/>
</dbReference>
<dbReference type="KEGG" id="mgr:MGG_13509"/>
<accession>G4N756</accession>
<feature type="compositionally biased region" description="Basic and acidic residues" evidence="1">
    <location>
        <begin position="29"/>
        <end position="42"/>
    </location>
</feature>
<feature type="compositionally biased region" description="Basic residues" evidence="1">
    <location>
        <begin position="1"/>
        <end position="21"/>
    </location>
</feature>
<dbReference type="AlphaFoldDB" id="G4N756"/>
<feature type="compositionally biased region" description="Low complexity" evidence="1">
    <location>
        <begin position="81"/>
        <end position="97"/>
    </location>
</feature>
<evidence type="ECO:0000313" key="3">
    <source>
        <dbReference type="Proteomes" id="UP000009058"/>
    </source>
</evidence>
<dbReference type="GeneID" id="2676652"/>
<feature type="compositionally biased region" description="Basic and acidic residues" evidence="1">
    <location>
        <begin position="213"/>
        <end position="226"/>
    </location>
</feature>
<dbReference type="InParanoid" id="G4N756"/>